<evidence type="ECO:0000259" key="3">
    <source>
        <dbReference type="PROSITE" id="PS50075"/>
    </source>
</evidence>
<evidence type="ECO:0000256" key="1">
    <source>
        <dbReference type="ARBA" id="ARBA00022450"/>
    </source>
</evidence>
<name>A0A839SVR5_9PROT</name>
<keyword evidence="5" id="KW-1185">Reference proteome</keyword>
<comment type="caution">
    <text evidence="4">The sequence shown here is derived from an EMBL/GenBank/DDBJ whole genome shotgun (WGS) entry which is preliminary data.</text>
</comment>
<sequence>MDKKIFGIILEILTEFNPDGRDIAPGTKLNEDLNLDSVTAMDLVMEIEDRFEIDIPMNMVGEVETVSDLVAVVEDRMAGGK</sequence>
<protein>
    <submittedName>
        <fullName evidence="4">Acyl carrier protein</fullName>
    </submittedName>
</protein>
<dbReference type="EMBL" id="JACHXA010000009">
    <property type="protein sequence ID" value="MBB3066572.1"/>
    <property type="molecule type" value="Genomic_DNA"/>
</dbReference>
<dbReference type="InterPro" id="IPR036736">
    <property type="entry name" value="ACP-like_sf"/>
</dbReference>
<dbReference type="Proteomes" id="UP000581135">
    <property type="component" value="Unassembled WGS sequence"/>
</dbReference>
<gene>
    <name evidence="4" type="ORF">FHR98_002880</name>
</gene>
<evidence type="ECO:0000313" key="5">
    <source>
        <dbReference type="Proteomes" id="UP000581135"/>
    </source>
</evidence>
<dbReference type="AlphaFoldDB" id="A0A839SVR5"/>
<keyword evidence="1" id="KW-0596">Phosphopantetheine</keyword>
<keyword evidence="2" id="KW-0597">Phosphoprotein</keyword>
<dbReference type="Gene3D" id="1.10.1200.10">
    <property type="entry name" value="ACP-like"/>
    <property type="match status" value="1"/>
</dbReference>
<dbReference type="SUPFAM" id="SSF47336">
    <property type="entry name" value="ACP-like"/>
    <property type="match status" value="1"/>
</dbReference>
<evidence type="ECO:0000313" key="4">
    <source>
        <dbReference type="EMBL" id="MBB3066572.1"/>
    </source>
</evidence>
<dbReference type="PROSITE" id="PS00012">
    <property type="entry name" value="PHOSPHOPANTETHEINE"/>
    <property type="match status" value="1"/>
</dbReference>
<dbReference type="InterPro" id="IPR009081">
    <property type="entry name" value="PP-bd_ACP"/>
</dbReference>
<feature type="domain" description="Carrier" evidence="3">
    <location>
        <begin position="1"/>
        <end position="77"/>
    </location>
</feature>
<proteinExistence type="predicted"/>
<evidence type="ECO:0000256" key="2">
    <source>
        <dbReference type="ARBA" id="ARBA00022553"/>
    </source>
</evidence>
<dbReference type="Pfam" id="PF00550">
    <property type="entry name" value="PP-binding"/>
    <property type="match status" value="1"/>
</dbReference>
<accession>A0A839SVR5</accession>
<reference evidence="4 5" key="1">
    <citation type="submission" date="2020-08" db="EMBL/GenBank/DDBJ databases">
        <title>Genomic Encyclopedia of Type Strains, Phase III (KMG-III): the genomes of soil and plant-associated and newly described type strains.</title>
        <authorList>
            <person name="Whitman W."/>
        </authorList>
    </citation>
    <scope>NUCLEOTIDE SEQUENCE [LARGE SCALE GENOMIC DNA]</scope>
    <source>
        <strain evidence="4 5">CECT 8803</strain>
    </source>
</reference>
<dbReference type="InterPro" id="IPR006162">
    <property type="entry name" value="Ppantetheine_attach_site"/>
</dbReference>
<dbReference type="RefSeq" id="WP_183417404.1">
    <property type="nucleotide sequence ID" value="NZ_JACHXA010000009.1"/>
</dbReference>
<organism evidence="4 5">
    <name type="scientific">Limibacillus halophilus</name>
    <dbReference type="NCBI Taxonomy" id="1579333"/>
    <lineage>
        <taxon>Bacteria</taxon>
        <taxon>Pseudomonadati</taxon>
        <taxon>Pseudomonadota</taxon>
        <taxon>Alphaproteobacteria</taxon>
        <taxon>Rhodospirillales</taxon>
        <taxon>Rhodovibrionaceae</taxon>
        <taxon>Limibacillus</taxon>
    </lineage>
</organism>
<dbReference type="PROSITE" id="PS50075">
    <property type="entry name" value="CARRIER"/>
    <property type="match status" value="1"/>
</dbReference>